<organism evidence="5 6">
    <name type="scientific">Marinactinospora thermotolerans DSM 45154</name>
    <dbReference type="NCBI Taxonomy" id="1122192"/>
    <lineage>
        <taxon>Bacteria</taxon>
        <taxon>Bacillati</taxon>
        <taxon>Actinomycetota</taxon>
        <taxon>Actinomycetes</taxon>
        <taxon>Streptosporangiales</taxon>
        <taxon>Nocardiopsidaceae</taxon>
        <taxon>Marinactinospora</taxon>
    </lineage>
</organism>
<protein>
    <submittedName>
        <fullName evidence="5">Transcriptional regulator, LacI family</fullName>
    </submittedName>
</protein>
<dbReference type="PROSITE" id="PS50932">
    <property type="entry name" value="HTH_LACI_2"/>
    <property type="match status" value="1"/>
</dbReference>
<sequence length="339" mass="36498">MSVRRQRPTLEMVAERAGVGRGTVSRVINGSQQVSKATRESVLRAVRELGYVPNKAARTLVTQRTDTIALVVSERDDRLFAQPFFAGIVRGVSSVLNDRGLQLLLATARTAAEHERLAEYLTGHHVDGVLSVSLHSDDPLPGLLERAGVPYVHGGRPLDAEPRAVHFVDTDNVGGARAATLYLVEGGRERVATIAGPQDMVAGIDRLRGYRGALEEVGRRVDPALLAYGDFSYEGGEAAMRELLAARPDAVFAASDLMALGALRVVKEAGMRVPEDIAIIGYDDSDLALHSDPPLTSVHQPIERMGREMARILTDGLAGEVREPGGVILDAYLVVRDST</sequence>
<accession>A0A1T4M5T2</accession>
<dbReference type="Pfam" id="PF13377">
    <property type="entry name" value="Peripla_BP_3"/>
    <property type="match status" value="1"/>
</dbReference>
<dbReference type="Pfam" id="PF00356">
    <property type="entry name" value="LacI"/>
    <property type="match status" value="1"/>
</dbReference>
<evidence type="ECO:0000256" key="1">
    <source>
        <dbReference type="ARBA" id="ARBA00023015"/>
    </source>
</evidence>
<dbReference type="SMART" id="SM00354">
    <property type="entry name" value="HTH_LACI"/>
    <property type="match status" value="1"/>
</dbReference>
<dbReference type="CDD" id="cd01392">
    <property type="entry name" value="HTH_LacI"/>
    <property type="match status" value="1"/>
</dbReference>
<dbReference type="OrthoDB" id="3208777at2"/>
<dbReference type="PANTHER" id="PTHR30146:SF109">
    <property type="entry name" value="HTH-TYPE TRANSCRIPTIONAL REGULATOR GALS"/>
    <property type="match status" value="1"/>
</dbReference>
<gene>
    <name evidence="5" type="ORF">SAMN02745673_00954</name>
</gene>
<keyword evidence="6" id="KW-1185">Reference proteome</keyword>
<dbReference type="InterPro" id="IPR000843">
    <property type="entry name" value="HTH_LacI"/>
</dbReference>
<dbReference type="InterPro" id="IPR046335">
    <property type="entry name" value="LacI/GalR-like_sensor"/>
</dbReference>
<proteinExistence type="predicted"/>
<dbReference type="InterPro" id="IPR010982">
    <property type="entry name" value="Lambda_DNA-bd_dom_sf"/>
</dbReference>
<dbReference type="CDD" id="cd06267">
    <property type="entry name" value="PBP1_LacI_sugar_binding-like"/>
    <property type="match status" value="1"/>
</dbReference>
<evidence type="ECO:0000313" key="5">
    <source>
        <dbReference type="EMBL" id="SJZ62138.1"/>
    </source>
</evidence>
<evidence type="ECO:0000256" key="3">
    <source>
        <dbReference type="ARBA" id="ARBA00023163"/>
    </source>
</evidence>
<evidence type="ECO:0000313" key="6">
    <source>
        <dbReference type="Proteomes" id="UP000190637"/>
    </source>
</evidence>
<evidence type="ECO:0000259" key="4">
    <source>
        <dbReference type="PROSITE" id="PS50932"/>
    </source>
</evidence>
<evidence type="ECO:0000256" key="2">
    <source>
        <dbReference type="ARBA" id="ARBA00023125"/>
    </source>
</evidence>
<dbReference type="InterPro" id="IPR028082">
    <property type="entry name" value="Peripla_BP_I"/>
</dbReference>
<dbReference type="EMBL" id="FUWS01000002">
    <property type="protein sequence ID" value="SJZ62138.1"/>
    <property type="molecule type" value="Genomic_DNA"/>
</dbReference>
<feature type="domain" description="HTH lacI-type" evidence="4">
    <location>
        <begin position="8"/>
        <end position="62"/>
    </location>
</feature>
<name>A0A1T4M5T2_9ACTN</name>
<dbReference type="PANTHER" id="PTHR30146">
    <property type="entry name" value="LACI-RELATED TRANSCRIPTIONAL REPRESSOR"/>
    <property type="match status" value="1"/>
</dbReference>
<reference evidence="5 6" key="1">
    <citation type="submission" date="2017-02" db="EMBL/GenBank/DDBJ databases">
        <authorList>
            <person name="Peterson S.W."/>
        </authorList>
    </citation>
    <scope>NUCLEOTIDE SEQUENCE [LARGE SCALE GENOMIC DNA]</scope>
    <source>
        <strain evidence="5 6">DSM 45154</strain>
    </source>
</reference>
<dbReference type="Gene3D" id="1.10.260.40">
    <property type="entry name" value="lambda repressor-like DNA-binding domains"/>
    <property type="match status" value="1"/>
</dbReference>
<keyword evidence="2" id="KW-0238">DNA-binding</keyword>
<dbReference type="AlphaFoldDB" id="A0A1T4M5T2"/>
<dbReference type="Proteomes" id="UP000190637">
    <property type="component" value="Unassembled WGS sequence"/>
</dbReference>
<dbReference type="SUPFAM" id="SSF53822">
    <property type="entry name" value="Periplasmic binding protein-like I"/>
    <property type="match status" value="1"/>
</dbReference>
<keyword evidence="1" id="KW-0805">Transcription regulation</keyword>
<dbReference type="RefSeq" id="WP_078760347.1">
    <property type="nucleotide sequence ID" value="NZ_FUWS01000002.1"/>
</dbReference>
<keyword evidence="3" id="KW-0804">Transcription</keyword>
<dbReference type="GO" id="GO:0003700">
    <property type="term" value="F:DNA-binding transcription factor activity"/>
    <property type="evidence" value="ECO:0007669"/>
    <property type="project" value="TreeGrafter"/>
</dbReference>
<dbReference type="SUPFAM" id="SSF47413">
    <property type="entry name" value="lambda repressor-like DNA-binding domains"/>
    <property type="match status" value="1"/>
</dbReference>
<dbReference type="STRING" id="1122192.SAMN02745673_00954"/>
<dbReference type="Gene3D" id="3.40.50.2300">
    <property type="match status" value="2"/>
</dbReference>
<dbReference type="GO" id="GO:0000976">
    <property type="term" value="F:transcription cis-regulatory region binding"/>
    <property type="evidence" value="ECO:0007669"/>
    <property type="project" value="TreeGrafter"/>
</dbReference>